<dbReference type="STRING" id="1461693.ATO10_09413"/>
<dbReference type="PROSITE" id="PS51724">
    <property type="entry name" value="SPOR"/>
    <property type="match status" value="1"/>
</dbReference>
<feature type="compositionally biased region" description="Low complexity" evidence="1">
    <location>
        <begin position="49"/>
        <end position="66"/>
    </location>
</feature>
<protein>
    <recommendedName>
        <fullName evidence="2">SPOR domain-containing protein</fullName>
    </recommendedName>
</protein>
<dbReference type="Proteomes" id="UP000024836">
    <property type="component" value="Unassembled WGS sequence"/>
</dbReference>
<evidence type="ECO:0000259" key="2">
    <source>
        <dbReference type="PROSITE" id="PS51724"/>
    </source>
</evidence>
<dbReference type="InterPro" id="IPR036680">
    <property type="entry name" value="SPOR-like_sf"/>
</dbReference>
<evidence type="ECO:0000313" key="3">
    <source>
        <dbReference type="EMBL" id="KCV82054.1"/>
    </source>
</evidence>
<dbReference type="AlphaFoldDB" id="A0A058ZKA4"/>
<gene>
    <name evidence="3" type="ORF">ATO10_09413</name>
</gene>
<name>A0A058ZKA4_9RHOB</name>
<evidence type="ECO:0000313" key="4">
    <source>
        <dbReference type="Proteomes" id="UP000024836"/>
    </source>
</evidence>
<reference evidence="3 4" key="1">
    <citation type="submission" date="2013-04" db="EMBL/GenBank/DDBJ databases">
        <title>Shimia sp. 22II-S11-Z10 Genome Sequencing.</title>
        <authorList>
            <person name="Lai Q."/>
            <person name="Li G."/>
            <person name="Shao Z."/>
        </authorList>
    </citation>
    <scope>NUCLEOTIDE SEQUENCE [LARGE SCALE GENOMIC DNA]</scope>
    <source>
        <strain evidence="4">22II-S11-Z10</strain>
    </source>
</reference>
<organism evidence="3 4">
    <name type="scientific">Actibacterium atlanticum</name>
    <dbReference type="NCBI Taxonomy" id="1461693"/>
    <lineage>
        <taxon>Bacteria</taxon>
        <taxon>Pseudomonadati</taxon>
        <taxon>Pseudomonadota</taxon>
        <taxon>Alphaproteobacteria</taxon>
        <taxon>Rhodobacterales</taxon>
        <taxon>Roseobacteraceae</taxon>
        <taxon>Actibacterium</taxon>
    </lineage>
</organism>
<dbReference type="InterPro" id="IPR007730">
    <property type="entry name" value="SPOR-like_dom"/>
</dbReference>
<dbReference type="eggNOG" id="COG3087">
    <property type="taxonomic scope" value="Bacteria"/>
</dbReference>
<proteinExistence type="predicted"/>
<dbReference type="EMBL" id="AQQY01000005">
    <property type="protein sequence ID" value="KCV82054.1"/>
    <property type="molecule type" value="Genomic_DNA"/>
</dbReference>
<comment type="caution">
    <text evidence="3">The sequence shown here is derived from an EMBL/GenBank/DDBJ whole genome shotgun (WGS) entry which is preliminary data.</text>
</comment>
<feature type="domain" description="SPOR" evidence="2">
    <location>
        <begin position="235"/>
        <end position="311"/>
    </location>
</feature>
<dbReference type="SUPFAM" id="SSF110997">
    <property type="entry name" value="Sporulation related repeat"/>
    <property type="match status" value="1"/>
</dbReference>
<dbReference type="Gene3D" id="3.30.70.1070">
    <property type="entry name" value="Sporulation related repeat"/>
    <property type="match status" value="1"/>
</dbReference>
<dbReference type="GO" id="GO:0042834">
    <property type="term" value="F:peptidoglycan binding"/>
    <property type="evidence" value="ECO:0007669"/>
    <property type="project" value="InterPro"/>
</dbReference>
<keyword evidence="4" id="KW-1185">Reference proteome</keyword>
<feature type="region of interest" description="Disordered" evidence="1">
    <location>
        <begin position="49"/>
        <end position="68"/>
    </location>
</feature>
<evidence type="ECO:0000256" key="1">
    <source>
        <dbReference type="SAM" id="MobiDB-lite"/>
    </source>
</evidence>
<accession>A0A058ZKA4</accession>
<sequence length="311" mass="32868">MYIRAGYAGQVSWVPRVTRGRDVMCGFRPTFAKAKPAAPAPKAAAAKTVAKPAPKAKTQTVAKPAPQTKTIKKVVRKPVAAAPAPAAPTQKKVIKKKVVPQQKKRVVCPGASELSQRYINGGARCGPQTVSPYDSGALLAPDGTRQVARLPAPQVPKGYKVAWSDDRLNPNRGTGTAQGEAAMNQVWSQTVPRVRVAASPEPSLAARVSTKSAPKAPKVVVQKKRVLATPTPKTKATTSARLIQVGSYGDPRNAKATIQRLQAMGLPVRVSKAKIKGKPVDVIFAGPVKSSQLNSALGAVRKAGYRDAFVR</sequence>
<dbReference type="Pfam" id="PF05036">
    <property type="entry name" value="SPOR"/>
    <property type="match status" value="1"/>
</dbReference>